<reference evidence="2" key="1">
    <citation type="submission" date="2022-03" db="EMBL/GenBank/DDBJ databases">
        <authorList>
            <person name="Woo C.Y."/>
        </authorList>
    </citation>
    <scope>NUCLEOTIDE SEQUENCE</scope>
    <source>
        <strain evidence="2">CYS-02</strain>
    </source>
</reference>
<dbReference type="Gene3D" id="2.160.20.80">
    <property type="entry name" value="E3 ubiquitin-protein ligase SopA"/>
    <property type="match status" value="2"/>
</dbReference>
<evidence type="ECO:0000256" key="1">
    <source>
        <dbReference type="SAM" id="MobiDB-lite"/>
    </source>
</evidence>
<accession>A0A9X2ALD9</accession>
<proteinExistence type="predicted"/>
<feature type="region of interest" description="Disordered" evidence="1">
    <location>
        <begin position="819"/>
        <end position="839"/>
    </location>
</feature>
<dbReference type="PANTHER" id="PTHR14136:SF17">
    <property type="entry name" value="BTB_POZ DOMAIN-CONTAINING PROTEIN KCTD9"/>
    <property type="match status" value="1"/>
</dbReference>
<keyword evidence="3" id="KW-1185">Reference proteome</keyword>
<dbReference type="PANTHER" id="PTHR14136">
    <property type="entry name" value="BTB_POZ DOMAIN-CONTAINING PROTEIN KCTD9"/>
    <property type="match status" value="1"/>
</dbReference>
<evidence type="ECO:0000313" key="2">
    <source>
        <dbReference type="EMBL" id="MCJ0762618.1"/>
    </source>
</evidence>
<evidence type="ECO:0000313" key="3">
    <source>
        <dbReference type="Proteomes" id="UP001139447"/>
    </source>
</evidence>
<dbReference type="SUPFAM" id="SSF141571">
    <property type="entry name" value="Pentapeptide repeat-like"/>
    <property type="match status" value="2"/>
</dbReference>
<dbReference type="InterPro" id="IPR051082">
    <property type="entry name" value="Pentapeptide-BTB/POZ_domain"/>
</dbReference>
<dbReference type="EMBL" id="JALGBI010000001">
    <property type="protein sequence ID" value="MCJ0762618.1"/>
    <property type="molecule type" value="Genomic_DNA"/>
</dbReference>
<organism evidence="2 3">
    <name type="scientific">Variovorax terrae</name>
    <dbReference type="NCBI Taxonomy" id="2923278"/>
    <lineage>
        <taxon>Bacteria</taxon>
        <taxon>Pseudomonadati</taxon>
        <taxon>Pseudomonadota</taxon>
        <taxon>Betaproteobacteria</taxon>
        <taxon>Burkholderiales</taxon>
        <taxon>Comamonadaceae</taxon>
        <taxon>Variovorax</taxon>
    </lineage>
</organism>
<dbReference type="Pfam" id="PF00805">
    <property type="entry name" value="Pentapeptide"/>
    <property type="match status" value="3"/>
</dbReference>
<dbReference type="RefSeq" id="WP_243305034.1">
    <property type="nucleotide sequence ID" value="NZ_JALGBI010000001.1"/>
</dbReference>
<dbReference type="InterPro" id="IPR001646">
    <property type="entry name" value="5peptide_repeat"/>
</dbReference>
<dbReference type="Proteomes" id="UP001139447">
    <property type="component" value="Unassembled WGS sequence"/>
</dbReference>
<protein>
    <submittedName>
        <fullName evidence="2">Pentapeptide repeat-containing protein</fullName>
    </submittedName>
</protein>
<dbReference type="AlphaFoldDB" id="A0A9X2ALD9"/>
<comment type="caution">
    <text evidence="2">The sequence shown here is derived from an EMBL/GenBank/DDBJ whole genome shotgun (WGS) entry which is preliminary data.</text>
</comment>
<sequence>MAAILALSSCGGGSGGVSGPGDAPARVGVASLLSTVDVLELPLLQAGDQWYAHVRLKLADDGSVSLLGYQVVEARPLENHATLSPAAALEQLPTATGPFLLTVPRLHMDVEVFQDVRVLIAGGTWRYAEPPAPAQSLNAADLQGDSTLVARADQVVVLGGTSSAQTVQYPMQLEQRSYRFCVDGQDSAADGLTVIDPQGRTALAISQAGDCGQFDAQSGVHQVRVHLLPAGQDEPRPVFVQMPQAQQQAATQRLLGASADDDDYYLIEAVSALGNGVFTPAVVYATEIDPYLTCAGMLAVATHPKSRAAYVFDRANFFKFTKDARGRLSQLGKPYKCSDKAVPSVAVADSAVFPLVGFGWDVIDAYYHLHPAAGPVFVSAYEPQGRTFGLRADLPAPGPYGHAERQIEVIDSLFGVDLFLGAMFSSSTQQIRYRAKYRLRPSGFLAAAYPVPGEVALFSAPDCSGPALLLDQYDLPVLSPGSAGSFDGSMKLGGATQAVLYNRPYMSELGGSRQVWSPGCHRLDGAVKSVKVVRNTVDVVVSSKSCENCNLSGLNFAGRDLRGARLARANLTDAELAGANLRGADLRTTYLHHANLSNANLDEANLCGAQLQARASVASGDQQTPATLSGAYLRNANLSRANLTGVSLSYASFFSGTTQNTCKPSTSCDVYEKLNCASASGATLDGAKFDNAYLAGLGLDGVSARGVSFEKAVLVGANLSQAQLKPLSILATNFAGAYLQGVDFSNVDAADIRAAWWTGAVIQPNPVTGCAMQFKLEKPLLGFPGFQSGKSLSTCITESKPESTCVGYTYQRPTVLPVSPQGATSALDPGSKAASDGCQPPPAGPAPLCGSGFTANVNTCWSLHN</sequence>
<gene>
    <name evidence="2" type="ORF">MMF98_05270</name>
</gene>
<name>A0A9X2ALD9_9BURK</name>